<dbReference type="Pfam" id="PF13469">
    <property type="entry name" value="Sulfotransfer_3"/>
    <property type="match status" value="1"/>
</dbReference>
<accession>A0A1I6LCK6</accession>
<dbReference type="SUPFAM" id="SSF52540">
    <property type="entry name" value="P-loop containing nucleoside triphosphate hydrolases"/>
    <property type="match status" value="1"/>
</dbReference>
<dbReference type="EMBL" id="FOZG01000002">
    <property type="protein sequence ID" value="SFS01157.1"/>
    <property type="molecule type" value="Genomic_DNA"/>
</dbReference>
<protein>
    <submittedName>
        <fullName evidence="1">Sulfotransferase family protein</fullName>
    </submittedName>
</protein>
<keyword evidence="1" id="KW-0808">Transferase</keyword>
<dbReference type="AlphaFoldDB" id="A0A1I6LCK6"/>
<name>A0A1I6LCK6_9SPHN</name>
<proteinExistence type="predicted"/>
<dbReference type="PANTHER" id="PTHR36451:SF1">
    <property type="entry name" value="OMEGA-HYDROXY-BETA-DIHYDROMENAQUINONE-9 SULFOTRANSFERASE STF3"/>
    <property type="match status" value="1"/>
</dbReference>
<dbReference type="Gene3D" id="3.40.50.300">
    <property type="entry name" value="P-loop containing nucleotide triphosphate hydrolases"/>
    <property type="match status" value="1"/>
</dbReference>
<dbReference type="InterPro" id="IPR027417">
    <property type="entry name" value="P-loop_NTPase"/>
</dbReference>
<dbReference type="PANTHER" id="PTHR36451">
    <property type="entry name" value="PAPS-DEPENDENT SULFOTRANSFERASE STF3"/>
    <property type="match status" value="1"/>
</dbReference>
<evidence type="ECO:0000313" key="1">
    <source>
        <dbReference type="EMBL" id="SFS01157.1"/>
    </source>
</evidence>
<dbReference type="InterPro" id="IPR052736">
    <property type="entry name" value="Stf3_sulfotransferase"/>
</dbReference>
<dbReference type="Proteomes" id="UP000198824">
    <property type="component" value="Unassembled WGS sequence"/>
</dbReference>
<dbReference type="STRING" id="1166337.SAMN05192580_2572"/>
<evidence type="ECO:0000313" key="2">
    <source>
        <dbReference type="Proteomes" id="UP000198824"/>
    </source>
</evidence>
<organism evidence="1 2">
    <name type="scientific">Sphingomonas jatrophae</name>
    <dbReference type="NCBI Taxonomy" id="1166337"/>
    <lineage>
        <taxon>Bacteria</taxon>
        <taxon>Pseudomonadati</taxon>
        <taxon>Pseudomonadota</taxon>
        <taxon>Alphaproteobacteria</taxon>
        <taxon>Sphingomonadales</taxon>
        <taxon>Sphingomonadaceae</taxon>
        <taxon>Sphingomonas</taxon>
    </lineage>
</organism>
<keyword evidence="2" id="KW-1185">Reference proteome</keyword>
<reference evidence="1 2" key="1">
    <citation type="submission" date="2016-10" db="EMBL/GenBank/DDBJ databases">
        <authorList>
            <person name="de Groot N.N."/>
        </authorList>
    </citation>
    <scope>NUCLEOTIDE SEQUENCE [LARGE SCALE GENOMIC DNA]</scope>
    <source>
        <strain evidence="1 2">S5-249</strain>
    </source>
</reference>
<gene>
    <name evidence="1" type="ORF">SAMN05192580_2572</name>
</gene>
<sequence length="437" mass="47343">MRRRGSATRPNSTGPKDGFDGYAAAMATLAFTAPDLSSQPHPAPVGTRRRRLANRLLEQAWASGAASVPSLDPAHLVAAATARVRSDALEDAGPWRTNLDVLAAALEAEAGLSALGRTIAHGQIVAALADRARLSALWRRHPEIAEQPLAAPIIVLGQMRSGTTRMQRLLACDPRLAHTRLFESLNPVPTGAIDDRRLRAILGLGLARLLNPSFAAIHPTGASAPDEEAGFHSISLYGATFEAQWRVPAFARHCEALEPSPVYAEFRRLMQTVAWLRGAPARPWVLKLPQMMQDLPAVLATFPDARLVCLHRDATATVASSASLVLNQMALQCDAPDPHWIGREWLHKAVLRHGRAAAARAAAAHVPQVEVHFSDMNRDWRGEMRRVYAMLGLPLTAAVERRMAAYVARAARAPLHHHRYSLDAFGLTEAGVNAAFA</sequence>
<dbReference type="GO" id="GO:0016740">
    <property type="term" value="F:transferase activity"/>
    <property type="evidence" value="ECO:0007669"/>
    <property type="project" value="UniProtKB-KW"/>
</dbReference>